<protein>
    <submittedName>
        <fullName evidence="1">Four helix bundle protein</fullName>
    </submittedName>
</protein>
<sequence>MHNFKELHVWQRSVELATEIYQLTKTYPKNEMYGLISQIRRCSVSVSSNIAEGAGRSGKKEFRHFLNIAYGSSFELETQLFISNNLGYLDQAKFEFLNEKIVELQKMLYKLI</sequence>
<evidence type="ECO:0000313" key="2">
    <source>
        <dbReference type="Proteomes" id="UP000233398"/>
    </source>
</evidence>
<dbReference type="Pfam" id="PF05635">
    <property type="entry name" value="23S_rRNA_IVP"/>
    <property type="match status" value="1"/>
</dbReference>
<dbReference type="InterPro" id="IPR012657">
    <property type="entry name" value="23S_rRNA-intervening_sequence"/>
</dbReference>
<dbReference type="OrthoDB" id="9811959at2"/>
<comment type="caution">
    <text evidence="1">The sequence shown here is derived from an EMBL/GenBank/DDBJ whole genome shotgun (WGS) entry which is preliminary data.</text>
</comment>
<name>A0A2N0VLP0_9BACT</name>
<reference evidence="1 2" key="1">
    <citation type="submission" date="2017-11" db="EMBL/GenBank/DDBJ databases">
        <title>Rhodohalobacter 15182 sp. nov., isolated from a salt lake.</title>
        <authorList>
            <person name="Han S."/>
        </authorList>
    </citation>
    <scope>NUCLEOTIDE SEQUENCE [LARGE SCALE GENOMIC DNA]</scope>
    <source>
        <strain evidence="1 2">15182</strain>
    </source>
</reference>
<dbReference type="AlphaFoldDB" id="A0A2N0VLP0"/>
<dbReference type="PANTHER" id="PTHR38471">
    <property type="entry name" value="FOUR HELIX BUNDLE PROTEIN"/>
    <property type="match status" value="1"/>
</dbReference>
<keyword evidence="2" id="KW-1185">Reference proteome</keyword>
<accession>A0A2N0VLP0</accession>
<dbReference type="NCBIfam" id="NF008911">
    <property type="entry name" value="PRK12275.1-2"/>
    <property type="match status" value="1"/>
</dbReference>
<dbReference type="SUPFAM" id="SSF158446">
    <property type="entry name" value="IVS-encoded protein-like"/>
    <property type="match status" value="1"/>
</dbReference>
<dbReference type="EMBL" id="PISP01000001">
    <property type="protein sequence ID" value="PKD45051.1"/>
    <property type="molecule type" value="Genomic_DNA"/>
</dbReference>
<organism evidence="1 2">
    <name type="scientific">Rhodohalobacter barkolensis</name>
    <dbReference type="NCBI Taxonomy" id="2053187"/>
    <lineage>
        <taxon>Bacteria</taxon>
        <taxon>Pseudomonadati</taxon>
        <taxon>Balneolota</taxon>
        <taxon>Balneolia</taxon>
        <taxon>Balneolales</taxon>
        <taxon>Balneolaceae</taxon>
        <taxon>Rhodohalobacter</taxon>
    </lineage>
</organism>
<dbReference type="Proteomes" id="UP000233398">
    <property type="component" value="Unassembled WGS sequence"/>
</dbReference>
<dbReference type="NCBIfam" id="TIGR02436">
    <property type="entry name" value="four helix bundle protein"/>
    <property type="match status" value="1"/>
</dbReference>
<dbReference type="InterPro" id="IPR036583">
    <property type="entry name" value="23S_rRNA_IVS_sf"/>
</dbReference>
<evidence type="ECO:0000313" key="1">
    <source>
        <dbReference type="EMBL" id="PKD45051.1"/>
    </source>
</evidence>
<gene>
    <name evidence="1" type="ORF">CWD77_06235</name>
</gene>
<dbReference type="PANTHER" id="PTHR38471:SF2">
    <property type="entry name" value="FOUR HELIX BUNDLE PROTEIN"/>
    <property type="match status" value="1"/>
</dbReference>
<proteinExistence type="predicted"/>
<dbReference type="Gene3D" id="1.20.1440.60">
    <property type="entry name" value="23S rRNA-intervening sequence"/>
    <property type="match status" value="1"/>
</dbReference>
<dbReference type="RefSeq" id="WP_101072446.1">
    <property type="nucleotide sequence ID" value="NZ_PISP01000001.1"/>
</dbReference>
<dbReference type="CDD" id="cd16377">
    <property type="entry name" value="23S_rRNA_IVP_like"/>
    <property type="match status" value="1"/>
</dbReference>